<dbReference type="InterPro" id="IPR005224">
    <property type="entry name" value="SfsA"/>
</dbReference>
<accession>A0A9N8HC40</accession>
<name>A0A9N8HC40_9STRA</name>
<evidence type="ECO:0000313" key="3">
    <source>
        <dbReference type="EMBL" id="CAB9509468.1"/>
    </source>
</evidence>
<dbReference type="AlphaFoldDB" id="A0A9N8HC40"/>
<evidence type="ECO:0000259" key="2">
    <source>
        <dbReference type="Pfam" id="PF03749"/>
    </source>
</evidence>
<comment type="caution">
    <text evidence="3">The sequence shown here is derived from an EMBL/GenBank/DDBJ whole genome shotgun (WGS) entry which is preliminary data.</text>
</comment>
<dbReference type="OrthoDB" id="199134at2759"/>
<feature type="region of interest" description="Disordered" evidence="1">
    <location>
        <begin position="21"/>
        <end position="68"/>
    </location>
</feature>
<dbReference type="PANTHER" id="PTHR30545:SF3">
    <property type="entry name" value="SUGAR FERMENTATION STIMULATION PROTEIN C-TERMINAL DOMAIN-CONTAINING PROTEIN"/>
    <property type="match status" value="1"/>
</dbReference>
<dbReference type="PANTHER" id="PTHR30545">
    <property type="entry name" value="SUGAR FERMENTATION STIMULATION PROTEIN A"/>
    <property type="match status" value="1"/>
</dbReference>
<organism evidence="3 4">
    <name type="scientific">Seminavis robusta</name>
    <dbReference type="NCBI Taxonomy" id="568900"/>
    <lineage>
        <taxon>Eukaryota</taxon>
        <taxon>Sar</taxon>
        <taxon>Stramenopiles</taxon>
        <taxon>Ochrophyta</taxon>
        <taxon>Bacillariophyta</taxon>
        <taxon>Bacillariophyceae</taxon>
        <taxon>Bacillariophycidae</taxon>
        <taxon>Naviculales</taxon>
        <taxon>Naviculaceae</taxon>
        <taxon>Seminavis</taxon>
    </lineage>
</organism>
<evidence type="ECO:0000256" key="1">
    <source>
        <dbReference type="SAM" id="MobiDB-lite"/>
    </source>
</evidence>
<dbReference type="GO" id="GO:0003677">
    <property type="term" value="F:DNA binding"/>
    <property type="evidence" value="ECO:0007669"/>
    <property type="project" value="InterPro"/>
</dbReference>
<sequence>MVFTRSSVAAEKKLEGCAATLKAAPSSAAKKATKKSQTAKTSKPKNSVDPSARKISPASRKKKDKTTPEKRIFATELCRDLPLLSLEDLLPVTLVNRPSKRNRSPYVADVSVAAQEEEEAANTADSAREAICHVPNLDMGGKCSPGATLLVKRARDKKGNILGPNAVNPKYGTPKCEFIAQLLRVDETALGYKPAAWVGAHPSLGEKIAEQLLLRNALQPQLPKIKSIQREVRNVAGADMRADFVVHFEDTSLKPCVLEVKTVVDTDYAPDRTPTQRTKCVFVNHITPYRRAGIFPWGQSNQKGPNGETVVSARSIKHVRELTRMAQGDLVGASGELYQAAVLFVVIRRDADYFRPNHEACPSFSKYLRQAQEAGVMLLAKRVDWGDTPETLGQCQEGPLLEIEWPDLQETR</sequence>
<dbReference type="Proteomes" id="UP001153069">
    <property type="component" value="Unassembled WGS sequence"/>
</dbReference>
<gene>
    <name evidence="3" type="ORF">SEMRO_391_G133040.1</name>
</gene>
<dbReference type="EMBL" id="CAICTM010000390">
    <property type="protein sequence ID" value="CAB9509468.1"/>
    <property type="molecule type" value="Genomic_DNA"/>
</dbReference>
<proteinExistence type="predicted"/>
<dbReference type="Gene3D" id="3.40.1350.60">
    <property type="match status" value="1"/>
</dbReference>
<evidence type="ECO:0000313" key="4">
    <source>
        <dbReference type="Proteomes" id="UP001153069"/>
    </source>
</evidence>
<feature type="compositionally biased region" description="Low complexity" evidence="1">
    <location>
        <begin position="21"/>
        <end position="45"/>
    </location>
</feature>
<reference evidence="3" key="1">
    <citation type="submission" date="2020-06" db="EMBL/GenBank/DDBJ databases">
        <authorList>
            <consortium name="Plant Systems Biology data submission"/>
        </authorList>
    </citation>
    <scope>NUCLEOTIDE SEQUENCE</scope>
    <source>
        <strain evidence="3">D6</strain>
    </source>
</reference>
<feature type="domain" description="Sugar fermentation stimulation protein C-terminal" evidence="2">
    <location>
        <begin position="311"/>
        <end position="385"/>
    </location>
</feature>
<protein>
    <submittedName>
        <fullName evidence="3">Sugar fermentation stimulation protein homolog</fullName>
    </submittedName>
</protein>
<keyword evidence="4" id="KW-1185">Reference proteome</keyword>
<dbReference type="Pfam" id="PF03749">
    <property type="entry name" value="SfsA"/>
    <property type="match status" value="1"/>
</dbReference>
<dbReference type="InterPro" id="IPR040452">
    <property type="entry name" value="SfsA_C"/>
</dbReference>